<dbReference type="SUPFAM" id="SSF49384">
    <property type="entry name" value="Carbohydrate-binding domain"/>
    <property type="match status" value="1"/>
</dbReference>
<dbReference type="InterPro" id="IPR024079">
    <property type="entry name" value="MetalloPept_cat_dom_sf"/>
</dbReference>
<comment type="caution">
    <text evidence="2">The sequence shown here is derived from an EMBL/GenBank/DDBJ whole genome shotgun (WGS) entry which is preliminary data.</text>
</comment>
<dbReference type="AlphaFoldDB" id="A0A1F7KEY6"/>
<reference evidence="2 3" key="1">
    <citation type="journal article" date="2016" name="Nat. Commun.">
        <title>Thousands of microbial genomes shed light on interconnected biogeochemical processes in an aquifer system.</title>
        <authorList>
            <person name="Anantharaman K."/>
            <person name="Brown C.T."/>
            <person name="Hug L.A."/>
            <person name="Sharon I."/>
            <person name="Castelle C.J."/>
            <person name="Probst A.J."/>
            <person name="Thomas B.C."/>
            <person name="Singh A."/>
            <person name="Wilkins M.J."/>
            <person name="Karaoz U."/>
            <person name="Brodie E.L."/>
            <person name="Williams K.H."/>
            <person name="Hubbard S.S."/>
            <person name="Banfield J.F."/>
        </authorList>
    </citation>
    <scope>NUCLEOTIDE SEQUENCE [LARGE SCALE GENOMIC DNA]</scope>
</reference>
<proteinExistence type="predicted"/>
<feature type="chain" id="PRO_5009529514" description="Cohesin domain-containing protein" evidence="1">
    <location>
        <begin position="23"/>
        <end position="404"/>
    </location>
</feature>
<accession>A0A1F7KEY6</accession>
<sequence length="404" mass="45420">MKKPIISFLIICSLIFTGLALTKDSQATVSYNYRYQILTQGSRYEAGRELEIKLYINVQNEQVQQGSVTVNYDPNSLKLNEVKKWDIFDITSDTSQAGKITIDGTTTLQYSGEAPIAYLYFTTLKTVTDLNQILTLNANPIIRPTDIPTPTPILTATETPPEPTPTIPQITPVPTSTISIPGCPNIEGNGPLTLVIIPDQYSNLTEFETDAKLAVESLKKTNLPVTAMSKFTFRYSSDLTKDYQIVVTPQNVDLNMTLARLTQQNCQGDAFLIITQKYPDRASSYGTGGFSTIGGLMAVVLKHSLFVTPHELGHALPGLFDEYDFQTESQEPANYYNCAGQDQGRCQEWREKYPNDPQIGCFPICGYRDWFRSTEHSTMNNDPEYIDYYNPPSLEMWQAFFNKY</sequence>
<dbReference type="Gene3D" id="3.40.390.10">
    <property type="entry name" value="Collagenase (Catalytic Domain)"/>
    <property type="match status" value="1"/>
</dbReference>
<evidence type="ECO:0000313" key="3">
    <source>
        <dbReference type="Proteomes" id="UP000178450"/>
    </source>
</evidence>
<protein>
    <recommendedName>
        <fullName evidence="4">Cohesin domain-containing protein</fullName>
    </recommendedName>
</protein>
<dbReference type="Proteomes" id="UP000178450">
    <property type="component" value="Unassembled WGS sequence"/>
</dbReference>
<dbReference type="GO" id="GO:0008237">
    <property type="term" value="F:metallopeptidase activity"/>
    <property type="evidence" value="ECO:0007669"/>
    <property type="project" value="InterPro"/>
</dbReference>
<feature type="signal peptide" evidence="1">
    <location>
        <begin position="1"/>
        <end position="22"/>
    </location>
</feature>
<evidence type="ECO:0000313" key="2">
    <source>
        <dbReference type="EMBL" id="OGK66423.1"/>
    </source>
</evidence>
<keyword evidence="1" id="KW-0732">Signal</keyword>
<name>A0A1F7KEY6_9BACT</name>
<evidence type="ECO:0000256" key="1">
    <source>
        <dbReference type="SAM" id="SignalP"/>
    </source>
</evidence>
<dbReference type="InterPro" id="IPR008965">
    <property type="entry name" value="CBM2/CBM3_carb-bd_dom_sf"/>
</dbReference>
<evidence type="ECO:0008006" key="4">
    <source>
        <dbReference type="Google" id="ProtNLM"/>
    </source>
</evidence>
<dbReference type="Gene3D" id="2.60.40.680">
    <property type="match status" value="1"/>
</dbReference>
<organism evidence="2 3">
    <name type="scientific">Candidatus Roizmanbacteria bacterium RIFOXYA1_FULL_41_12</name>
    <dbReference type="NCBI Taxonomy" id="1802082"/>
    <lineage>
        <taxon>Bacteria</taxon>
        <taxon>Candidatus Roizmaniibacteriota</taxon>
    </lineage>
</organism>
<dbReference type="EMBL" id="MGBG01000007">
    <property type="protein sequence ID" value="OGK66423.1"/>
    <property type="molecule type" value="Genomic_DNA"/>
</dbReference>
<gene>
    <name evidence="2" type="ORF">A2209_01580</name>
</gene>
<dbReference type="GO" id="GO:0030246">
    <property type="term" value="F:carbohydrate binding"/>
    <property type="evidence" value="ECO:0007669"/>
    <property type="project" value="InterPro"/>
</dbReference>